<proteinExistence type="predicted"/>
<dbReference type="KEGG" id="vg:29123012"/>
<dbReference type="EMBL" id="KU647627">
    <property type="protein sequence ID" value="AMM44345.1"/>
    <property type="molecule type" value="Genomic_DNA"/>
</dbReference>
<name>A0A140G6R0_9CAUD</name>
<organism evidence="1 2">
    <name type="scientific">Arthrobacter phage Kitkat</name>
    <dbReference type="NCBI Taxonomy" id="1796996"/>
    <lineage>
        <taxon>Viruses</taxon>
        <taxon>Duplodnaviria</taxon>
        <taxon>Heunggongvirae</taxon>
        <taxon>Uroviricota</taxon>
        <taxon>Caudoviricetes</taxon>
        <taxon>Kelleziovirus</taxon>
        <taxon>Kelleziovirus kitkat</taxon>
    </lineage>
</organism>
<evidence type="ECO:0000313" key="2">
    <source>
        <dbReference type="Proteomes" id="UP000203585"/>
    </source>
</evidence>
<evidence type="ECO:0000313" key="1">
    <source>
        <dbReference type="EMBL" id="AMM44345.1"/>
    </source>
</evidence>
<gene>
    <name evidence="1" type="primary">84</name>
    <name evidence="1" type="ORF">KITKAT_84</name>
</gene>
<accession>A0A140G6R0</accession>
<dbReference type="Proteomes" id="UP000203585">
    <property type="component" value="Segment"/>
</dbReference>
<protein>
    <submittedName>
        <fullName evidence="1">Uncharacterized protein</fullName>
    </submittedName>
</protein>
<sequence>MTSPKVVKAIEALSGKFTVAELQEAVDLLQLQDVAPESGWAFHTSGREDVVSIVTADSVQLHHHVAADDYQPLAVSFWHGPTDGVPVIQIDGEGQFRINVNDAPIWDADPSNHQHTPCRCTERN</sequence>
<dbReference type="GeneID" id="29123012"/>
<dbReference type="OrthoDB" id="21030at10239"/>
<keyword evidence="2" id="KW-1185">Reference proteome</keyword>
<reference evidence="1 2" key="1">
    <citation type="submission" date="2016-02" db="EMBL/GenBank/DDBJ databases">
        <authorList>
            <person name="Blasi C.J."/>
            <person name="DeRuff K.C."/>
            <person name="Kobokovich A."/>
            <person name="Pizzorno M.C."/>
            <person name="Stowe E.L."/>
            <person name="Bowman C.A."/>
            <person name="Russell D.A."/>
            <person name="Pope W.H."/>
            <person name="Jacobs-Sera D."/>
            <person name="Hendrix R.W."/>
            <person name="Hatfull G.F."/>
        </authorList>
    </citation>
    <scope>NUCLEOTIDE SEQUENCE [LARGE SCALE GENOMIC DNA]</scope>
</reference>
<dbReference type="RefSeq" id="YP_009303367.1">
    <property type="nucleotide sequence ID" value="NC_031254.1"/>
</dbReference>